<comment type="cofactor">
    <cofactor evidence="2">
        <name>Mn(2+)</name>
        <dbReference type="ChEBI" id="CHEBI:29035"/>
    </cofactor>
</comment>
<keyword evidence="10" id="KW-0482">Metalloprotease</keyword>
<keyword evidence="18" id="KW-1185">Reference proteome</keyword>
<evidence type="ECO:0000256" key="6">
    <source>
        <dbReference type="ARBA" id="ARBA00022438"/>
    </source>
</evidence>
<evidence type="ECO:0000256" key="10">
    <source>
        <dbReference type="ARBA" id="ARBA00023049"/>
    </source>
</evidence>
<dbReference type="InterPro" id="IPR052433">
    <property type="entry name" value="X-Pro_dipept-like"/>
</dbReference>
<dbReference type="SUPFAM" id="SSF53092">
    <property type="entry name" value="Creatinase/prolidase N-terminal domain"/>
    <property type="match status" value="1"/>
</dbReference>
<evidence type="ECO:0000256" key="2">
    <source>
        <dbReference type="ARBA" id="ARBA00001936"/>
    </source>
</evidence>
<keyword evidence="11" id="KW-0464">Manganese</keyword>
<dbReference type="PANTHER" id="PTHR43226:SF3">
    <property type="entry name" value="XAA-PRO AMINOPEPTIDASE AN0832-RELATED"/>
    <property type="match status" value="1"/>
</dbReference>
<dbReference type="InterPro" id="IPR007865">
    <property type="entry name" value="Aminopep_P_N"/>
</dbReference>
<evidence type="ECO:0000256" key="13">
    <source>
        <dbReference type="ARBA" id="ARBA00032413"/>
    </source>
</evidence>
<dbReference type="InterPro" id="IPR029149">
    <property type="entry name" value="Creatin/AminoP/Spt16_N"/>
</dbReference>
<keyword evidence="9" id="KW-0378">Hydrolase</keyword>
<dbReference type="EMBL" id="JBBPHU010000005">
    <property type="protein sequence ID" value="KAK7517502.1"/>
    <property type="molecule type" value="Genomic_DNA"/>
</dbReference>
<dbReference type="SUPFAM" id="SSF55920">
    <property type="entry name" value="Creatinase/aminopeptidase"/>
    <property type="match status" value="1"/>
</dbReference>
<proteinExistence type="inferred from homology"/>
<comment type="caution">
    <text evidence="17">The sequence shown here is derived from an EMBL/GenBank/DDBJ whole genome shotgun (WGS) entry which is preliminary data.</text>
</comment>
<evidence type="ECO:0000313" key="18">
    <source>
        <dbReference type="Proteomes" id="UP001363622"/>
    </source>
</evidence>
<keyword evidence="6" id="KW-0031">Aminopeptidase</keyword>
<feature type="compositionally biased region" description="Low complexity" evidence="15">
    <location>
        <begin position="513"/>
        <end position="525"/>
    </location>
</feature>
<reference evidence="17 18" key="1">
    <citation type="submission" date="2024-04" db="EMBL/GenBank/DDBJ databases">
        <title>Phyllosticta paracitricarpa is synonymous to the EU quarantine fungus P. citricarpa based on phylogenomic analyses.</title>
        <authorList>
            <consortium name="Lawrence Berkeley National Laboratory"/>
            <person name="Van Ingen-Buijs V.A."/>
            <person name="Van Westerhoven A.C."/>
            <person name="Haridas S."/>
            <person name="Skiadas P."/>
            <person name="Martin F."/>
            <person name="Groenewald J.Z."/>
            <person name="Crous P.W."/>
            <person name="Seidl M.F."/>
        </authorList>
    </citation>
    <scope>NUCLEOTIDE SEQUENCE [LARGE SCALE GENOMIC DNA]</scope>
    <source>
        <strain evidence="17 18">CBS 123371</strain>
    </source>
</reference>
<evidence type="ECO:0000256" key="9">
    <source>
        <dbReference type="ARBA" id="ARBA00022801"/>
    </source>
</evidence>
<evidence type="ECO:0000256" key="15">
    <source>
        <dbReference type="SAM" id="MobiDB-lite"/>
    </source>
</evidence>
<dbReference type="Gene3D" id="3.90.230.10">
    <property type="entry name" value="Creatinase/methionine aminopeptidase superfamily"/>
    <property type="match status" value="1"/>
</dbReference>
<evidence type="ECO:0000256" key="3">
    <source>
        <dbReference type="ARBA" id="ARBA00002443"/>
    </source>
</evidence>
<gene>
    <name evidence="17" type="ORF">IWZ03DRAFT_173504</name>
</gene>
<dbReference type="Pfam" id="PF05195">
    <property type="entry name" value="AMP_N"/>
    <property type="match status" value="1"/>
</dbReference>
<comment type="function">
    <text evidence="3">Catalyzes the removal of a penultimate prolyl residue from the N-termini of peptides.</text>
</comment>
<comment type="similarity">
    <text evidence="4 14">Belongs to the peptidase M24B family.</text>
</comment>
<accession>A0ABR1KP61</accession>
<dbReference type="InterPro" id="IPR000994">
    <property type="entry name" value="Pept_M24"/>
</dbReference>
<dbReference type="CDD" id="cd01087">
    <property type="entry name" value="Prolidase"/>
    <property type="match status" value="1"/>
</dbReference>
<comment type="catalytic activity">
    <reaction evidence="1">
        <text>Release of any N-terminal amino acid, including proline, that is linked to proline, even from a dipeptide or tripeptide.</text>
        <dbReference type="EC" id="3.4.11.9"/>
    </reaction>
</comment>
<sequence>MDFERPMSGREALRITIEGPVPMDKYPAKQHAQRVASILGVEKGLIYLPGAPTAYLEDSDQPLPFRQRRYFYYLSGVDEADCHLTYDIGYDVLVLYIPQVSPKEVIWNGRGSNPKEALEKYDVDRVDYSHHVAKRVDSWMSEHNDGHVYILHPDQGTRKDLDNAPRVDSTKLKEAMAVARLRKDAHEIKLIKKANDISAKAHTNVLKHIAKFNNEAQVEAIFLDTCVSEDAKHQAYEIIAASGENAATLHYVQNNQPFGDRQLMCLDAGAEWDCYASDVTRTFPLKGDWPSKEAKEIYHLVQAMQTACIEAIKPGTRFIDLQNLAHRVAVDGLLKLDILHNGTAQEILEAKTSLAFFPHGLGHHVGLDVHDLIELPMTPCESDVMKDVVYDPQLSLPPVHPTACGLEEGMVVTIEPGIYFSLFALKTLYLPDPVHSKYINMDVVSRFVPVGGVRIEDDILVTDDGYENITTTPKGEEALKIIKESIDHCETSARTLPLRPRRPDQKQREEQEALPAPRQRPLPRLKSTPSRPPVSWPRAHAAPRLPFVSEPRPPRPKHEPHPAIRMFADLANEDPKVEAVFEAVARGNETPEQLDFFLEKLAALNKLLEPHERIRTPLDCWALPNASPNLRLSRKWCSRRP</sequence>
<evidence type="ECO:0000256" key="14">
    <source>
        <dbReference type="RuleBase" id="RU000590"/>
    </source>
</evidence>
<organism evidence="17 18">
    <name type="scientific">Phyllosticta citriasiana</name>
    <dbReference type="NCBI Taxonomy" id="595635"/>
    <lineage>
        <taxon>Eukaryota</taxon>
        <taxon>Fungi</taxon>
        <taxon>Dikarya</taxon>
        <taxon>Ascomycota</taxon>
        <taxon>Pezizomycotina</taxon>
        <taxon>Dothideomycetes</taxon>
        <taxon>Dothideomycetes incertae sedis</taxon>
        <taxon>Botryosphaeriales</taxon>
        <taxon>Phyllostictaceae</taxon>
        <taxon>Phyllosticta</taxon>
    </lineage>
</organism>
<keyword evidence="8 14" id="KW-0479">Metal-binding</keyword>
<feature type="domain" description="Aminopeptidase P N-terminal" evidence="16">
    <location>
        <begin position="26"/>
        <end position="157"/>
    </location>
</feature>
<feature type="region of interest" description="Disordered" evidence="15">
    <location>
        <begin position="492"/>
        <end position="560"/>
    </location>
</feature>
<dbReference type="Pfam" id="PF00557">
    <property type="entry name" value="Peptidase_M24"/>
    <property type="match status" value="1"/>
</dbReference>
<dbReference type="InterPro" id="IPR001131">
    <property type="entry name" value="Peptidase_M24B_aminopep-P_CS"/>
</dbReference>
<dbReference type="PANTHER" id="PTHR43226">
    <property type="entry name" value="XAA-PRO AMINOPEPTIDASE 3"/>
    <property type="match status" value="1"/>
</dbReference>
<dbReference type="Proteomes" id="UP001363622">
    <property type="component" value="Unassembled WGS sequence"/>
</dbReference>
<evidence type="ECO:0000256" key="8">
    <source>
        <dbReference type="ARBA" id="ARBA00022723"/>
    </source>
</evidence>
<dbReference type="EC" id="3.4.11.9" evidence="5"/>
<evidence type="ECO:0000256" key="5">
    <source>
        <dbReference type="ARBA" id="ARBA00012574"/>
    </source>
</evidence>
<feature type="compositionally biased region" description="Basic and acidic residues" evidence="15">
    <location>
        <begin position="501"/>
        <end position="511"/>
    </location>
</feature>
<evidence type="ECO:0000259" key="16">
    <source>
        <dbReference type="SMART" id="SM01011"/>
    </source>
</evidence>
<evidence type="ECO:0000256" key="4">
    <source>
        <dbReference type="ARBA" id="ARBA00008766"/>
    </source>
</evidence>
<protein>
    <recommendedName>
        <fullName evidence="5">Xaa-Pro aminopeptidase</fullName>
        <ecNumber evidence="5">3.4.11.9</ecNumber>
    </recommendedName>
    <alternativeName>
        <fullName evidence="12">Aminoacylproline aminopeptidase</fullName>
    </alternativeName>
    <alternativeName>
        <fullName evidence="13">Prolidase</fullName>
    </alternativeName>
</protein>
<evidence type="ECO:0000313" key="17">
    <source>
        <dbReference type="EMBL" id="KAK7517502.1"/>
    </source>
</evidence>
<evidence type="ECO:0000256" key="7">
    <source>
        <dbReference type="ARBA" id="ARBA00022670"/>
    </source>
</evidence>
<evidence type="ECO:0000256" key="12">
    <source>
        <dbReference type="ARBA" id="ARBA00030849"/>
    </source>
</evidence>
<dbReference type="SMART" id="SM01011">
    <property type="entry name" value="AMP_N"/>
    <property type="match status" value="1"/>
</dbReference>
<evidence type="ECO:0000256" key="1">
    <source>
        <dbReference type="ARBA" id="ARBA00001424"/>
    </source>
</evidence>
<dbReference type="PROSITE" id="PS00491">
    <property type="entry name" value="PROLINE_PEPTIDASE"/>
    <property type="match status" value="1"/>
</dbReference>
<keyword evidence="7" id="KW-0645">Protease</keyword>
<dbReference type="InterPro" id="IPR036005">
    <property type="entry name" value="Creatinase/aminopeptidase-like"/>
</dbReference>
<evidence type="ECO:0000256" key="11">
    <source>
        <dbReference type="ARBA" id="ARBA00023211"/>
    </source>
</evidence>
<name>A0ABR1KP61_9PEZI</name>
<dbReference type="Gene3D" id="3.40.350.10">
    <property type="entry name" value="Creatinase/prolidase N-terminal domain"/>
    <property type="match status" value="1"/>
</dbReference>